<protein>
    <submittedName>
        <fullName evidence="17">ATP-dependent zinc metalloprotease FtsH-like protein</fullName>
    </submittedName>
</protein>
<dbReference type="PROSITE" id="PS00674">
    <property type="entry name" value="AAA"/>
    <property type="match status" value="1"/>
</dbReference>
<keyword evidence="8 14" id="KW-0547">Nucleotide-binding</keyword>
<dbReference type="FunFam" id="3.40.50.300:FF:000277">
    <property type="entry name" value="ATP-dependent zinc metalloprotease FtsH"/>
    <property type="match status" value="1"/>
</dbReference>
<evidence type="ECO:0000256" key="7">
    <source>
        <dbReference type="ARBA" id="ARBA00022692"/>
    </source>
</evidence>
<dbReference type="InterPro" id="IPR027417">
    <property type="entry name" value="P-loop_NTPase"/>
</dbReference>
<evidence type="ECO:0000256" key="1">
    <source>
        <dbReference type="ARBA" id="ARBA00004141"/>
    </source>
</evidence>
<dbReference type="InterPro" id="IPR003959">
    <property type="entry name" value="ATPase_AAA_core"/>
</dbReference>
<keyword evidence="10 14" id="KW-0067">ATP-binding</keyword>
<dbReference type="GO" id="GO:0004222">
    <property type="term" value="F:metalloendopeptidase activity"/>
    <property type="evidence" value="ECO:0007669"/>
    <property type="project" value="InterPro"/>
</dbReference>
<dbReference type="GO" id="GO:0005524">
    <property type="term" value="F:ATP binding"/>
    <property type="evidence" value="ECO:0007669"/>
    <property type="project" value="UniProtKB-KW"/>
</dbReference>
<accession>A0A2K3P1Y8</accession>
<dbReference type="InterPro" id="IPR041569">
    <property type="entry name" value="AAA_lid_3"/>
</dbReference>
<keyword evidence="5" id="KW-0934">Plastid</keyword>
<dbReference type="Pfam" id="PF00004">
    <property type="entry name" value="AAA"/>
    <property type="match status" value="1"/>
</dbReference>
<comment type="caution">
    <text evidence="17">The sequence shown here is derived from an EMBL/GenBank/DDBJ whole genome shotgun (WGS) entry which is preliminary data.</text>
</comment>
<dbReference type="PANTHER" id="PTHR23076">
    <property type="entry name" value="METALLOPROTEASE M41 FTSH"/>
    <property type="match status" value="1"/>
</dbReference>
<evidence type="ECO:0000256" key="8">
    <source>
        <dbReference type="ARBA" id="ARBA00022741"/>
    </source>
</evidence>
<dbReference type="GO" id="GO:0009535">
    <property type="term" value="C:chloroplast thylakoid membrane"/>
    <property type="evidence" value="ECO:0007669"/>
    <property type="project" value="TreeGrafter"/>
</dbReference>
<keyword evidence="13 15" id="KW-0472">Membrane</keyword>
<dbReference type="Pfam" id="PF17862">
    <property type="entry name" value="AAA_lid_3"/>
    <property type="match status" value="1"/>
</dbReference>
<dbReference type="CDD" id="cd19501">
    <property type="entry name" value="RecA-like_FtsH"/>
    <property type="match status" value="1"/>
</dbReference>
<comment type="subcellular location">
    <subcellularLocation>
        <location evidence="1">Membrane</location>
        <topology evidence="1">Multi-pass membrane protein</topology>
    </subcellularLocation>
    <subcellularLocation>
        <location evidence="2">Plastid</location>
        <location evidence="2">Chloroplast</location>
    </subcellularLocation>
</comment>
<keyword evidence="9" id="KW-0378">Hydrolase</keyword>
<evidence type="ECO:0000256" key="12">
    <source>
        <dbReference type="ARBA" id="ARBA00022989"/>
    </source>
</evidence>
<dbReference type="Pfam" id="PF06480">
    <property type="entry name" value="FtsH_ext"/>
    <property type="match status" value="1"/>
</dbReference>
<keyword evidence="11" id="KW-0809">Transit peptide</keyword>
<evidence type="ECO:0000313" key="18">
    <source>
        <dbReference type="Proteomes" id="UP000236291"/>
    </source>
</evidence>
<dbReference type="GO" id="GO:0016887">
    <property type="term" value="F:ATP hydrolysis activity"/>
    <property type="evidence" value="ECO:0007669"/>
    <property type="project" value="InterPro"/>
</dbReference>
<comment type="similarity">
    <text evidence="3 14">Belongs to the AAA ATPase family.</text>
</comment>
<dbReference type="EMBL" id="ASHM01003061">
    <property type="protein sequence ID" value="PNY09310.1"/>
    <property type="molecule type" value="Genomic_DNA"/>
</dbReference>
<dbReference type="Gene3D" id="1.10.8.60">
    <property type="match status" value="1"/>
</dbReference>
<organism evidence="17 18">
    <name type="scientific">Trifolium pratense</name>
    <name type="common">Red clover</name>
    <dbReference type="NCBI Taxonomy" id="57577"/>
    <lineage>
        <taxon>Eukaryota</taxon>
        <taxon>Viridiplantae</taxon>
        <taxon>Streptophyta</taxon>
        <taxon>Embryophyta</taxon>
        <taxon>Tracheophyta</taxon>
        <taxon>Spermatophyta</taxon>
        <taxon>Magnoliopsida</taxon>
        <taxon>eudicotyledons</taxon>
        <taxon>Gunneridae</taxon>
        <taxon>Pentapetalae</taxon>
        <taxon>rosids</taxon>
        <taxon>fabids</taxon>
        <taxon>Fabales</taxon>
        <taxon>Fabaceae</taxon>
        <taxon>Papilionoideae</taxon>
        <taxon>50 kb inversion clade</taxon>
        <taxon>NPAAA clade</taxon>
        <taxon>Hologalegina</taxon>
        <taxon>IRL clade</taxon>
        <taxon>Trifolieae</taxon>
        <taxon>Trifolium</taxon>
    </lineage>
</organism>
<evidence type="ECO:0000259" key="16">
    <source>
        <dbReference type="SMART" id="SM00382"/>
    </source>
</evidence>
<evidence type="ECO:0000256" key="11">
    <source>
        <dbReference type="ARBA" id="ARBA00022946"/>
    </source>
</evidence>
<dbReference type="Proteomes" id="UP000236291">
    <property type="component" value="Unassembled WGS sequence"/>
</dbReference>
<reference evidence="17 18" key="1">
    <citation type="journal article" date="2014" name="Am. J. Bot.">
        <title>Genome assembly and annotation for red clover (Trifolium pratense; Fabaceae).</title>
        <authorList>
            <person name="Istvanek J."/>
            <person name="Jaros M."/>
            <person name="Krenek A."/>
            <person name="Repkova J."/>
        </authorList>
    </citation>
    <scope>NUCLEOTIDE SEQUENCE [LARGE SCALE GENOMIC DNA]</scope>
    <source>
        <strain evidence="18">cv. Tatra</strain>
        <tissue evidence="17">Young leaves</tissue>
    </source>
</reference>
<dbReference type="GO" id="GO:0008270">
    <property type="term" value="F:zinc ion binding"/>
    <property type="evidence" value="ECO:0007669"/>
    <property type="project" value="InterPro"/>
</dbReference>
<reference evidence="17 18" key="2">
    <citation type="journal article" date="2017" name="Front. Plant Sci.">
        <title>Gene Classification and Mining of Molecular Markers Useful in Red Clover (Trifolium pratense) Breeding.</title>
        <authorList>
            <person name="Istvanek J."/>
            <person name="Dluhosova J."/>
            <person name="Dluhos P."/>
            <person name="Patkova L."/>
            <person name="Nedelnik J."/>
            <person name="Repkova J."/>
        </authorList>
    </citation>
    <scope>NUCLEOTIDE SEQUENCE [LARGE SCALE GENOMIC DNA]</scope>
    <source>
        <strain evidence="18">cv. Tatra</strain>
        <tissue evidence="17">Young leaves</tissue>
    </source>
</reference>
<evidence type="ECO:0000256" key="3">
    <source>
        <dbReference type="ARBA" id="ARBA00006914"/>
    </source>
</evidence>
<dbReference type="AlphaFoldDB" id="A0A2K3P1Y8"/>
<evidence type="ECO:0000256" key="13">
    <source>
        <dbReference type="ARBA" id="ARBA00023136"/>
    </source>
</evidence>
<dbReference type="InterPro" id="IPR003593">
    <property type="entry name" value="AAA+_ATPase"/>
</dbReference>
<evidence type="ECO:0000256" key="9">
    <source>
        <dbReference type="ARBA" id="ARBA00022801"/>
    </source>
</evidence>
<keyword evidence="7 15" id="KW-0812">Transmembrane</keyword>
<evidence type="ECO:0000256" key="15">
    <source>
        <dbReference type="SAM" id="Phobius"/>
    </source>
</evidence>
<dbReference type="GO" id="GO:0006508">
    <property type="term" value="P:proteolysis"/>
    <property type="evidence" value="ECO:0007669"/>
    <property type="project" value="UniProtKB-KW"/>
</dbReference>
<evidence type="ECO:0000256" key="14">
    <source>
        <dbReference type="RuleBase" id="RU003651"/>
    </source>
</evidence>
<dbReference type="SMART" id="SM00382">
    <property type="entry name" value="AAA"/>
    <property type="match status" value="1"/>
</dbReference>
<keyword evidence="17" id="KW-0482">Metalloprotease</keyword>
<dbReference type="Gene3D" id="3.40.50.300">
    <property type="entry name" value="P-loop containing nucleotide triphosphate hydrolases"/>
    <property type="match status" value="1"/>
</dbReference>
<dbReference type="SUPFAM" id="SSF52540">
    <property type="entry name" value="P-loop containing nucleoside triphosphate hydrolases"/>
    <property type="match status" value="1"/>
</dbReference>
<evidence type="ECO:0000256" key="6">
    <source>
        <dbReference type="ARBA" id="ARBA00022670"/>
    </source>
</evidence>
<keyword evidence="6 17" id="KW-0645">Protease</keyword>
<keyword evidence="4" id="KW-0150">Chloroplast</keyword>
<dbReference type="STRING" id="57577.A0A2K3P1Y8"/>
<dbReference type="InterPro" id="IPR003960">
    <property type="entry name" value="ATPase_AAA_CS"/>
</dbReference>
<feature type="domain" description="AAA+ ATPase" evidence="16">
    <location>
        <begin position="255"/>
        <end position="389"/>
    </location>
</feature>
<name>A0A2K3P1Y8_TRIPR</name>
<dbReference type="GO" id="GO:0004176">
    <property type="term" value="F:ATP-dependent peptidase activity"/>
    <property type="evidence" value="ECO:0007669"/>
    <property type="project" value="InterPro"/>
</dbReference>
<evidence type="ECO:0000256" key="2">
    <source>
        <dbReference type="ARBA" id="ARBA00004229"/>
    </source>
</evidence>
<gene>
    <name evidence="17" type="ORF">L195_g005856</name>
</gene>
<dbReference type="PANTHER" id="PTHR23076:SF110">
    <property type="entry name" value="INACTIVE ATP-DEPENDENT ZINC METALLOPROTEASE FTSHI 3, CHLOROPLASTIC-RELATED"/>
    <property type="match status" value="1"/>
</dbReference>
<sequence length="510" mass="56398">MKRASVESVLNEVGMFVRKNIRTVAFSTSFSIVFTLCFMFLKFTSLPPAKIVPYSDLIANIQDGLVAKVLVEEGSRRIYYNTKDEVVEDDKVSGEESQQVVDVSMDKDISVVGSEVASRSGQIPVLNKLKKLSKKRALIPEWQYSTRKIDHDEKFLYSLMREKGVTFSSAPQSALMSLRSILITVITLWIPLIPLMWLLYRQLSAANSPAKKRKPNSETVGFEDVQGVDSAKVELMEIVSCLQGDINYQKVGAKLPRGVLLVGPPGTGKTLLARAVAGEAGVPFFTVSASEFVEMFVGRGAARIRDLFSTARKFAPSIIFIDELDAVGGKRGRSFNDERDQTLNQAKMDGFESEMRVVVIAATNRPEALDEALCRPGRFSRKVFVGEPDEEGRRKILAVHLKGVPLEEDVNIICQLIATLTDGLVGADLANIVNESALLAARRGSETVAREDIMEAIERAKFGINDKRLRSSKISKELGKLFPWMPSLMGRSDKRLDDIQGPLGYQSLSP</sequence>
<keyword evidence="12 15" id="KW-1133">Transmembrane helix</keyword>
<evidence type="ECO:0000256" key="10">
    <source>
        <dbReference type="ARBA" id="ARBA00022840"/>
    </source>
</evidence>
<proteinExistence type="inferred from homology"/>
<evidence type="ECO:0000256" key="5">
    <source>
        <dbReference type="ARBA" id="ARBA00022640"/>
    </source>
</evidence>
<evidence type="ECO:0000313" key="17">
    <source>
        <dbReference type="EMBL" id="PNY09310.1"/>
    </source>
</evidence>
<dbReference type="FunFam" id="1.10.8.60:FF:000061">
    <property type="entry name" value="Probable inactive ATP-dependent zinc metalloprotease FTSHI 4, chloroplastic"/>
    <property type="match status" value="1"/>
</dbReference>
<dbReference type="InterPro" id="IPR011546">
    <property type="entry name" value="Pept_M41_FtsH_extracell"/>
</dbReference>
<feature type="transmembrane region" description="Helical" evidence="15">
    <location>
        <begin position="20"/>
        <end position="41"/>
    </location>
</feature>
<evidence type="ECO:0000256" key="4">
    <source>
        <dbReference type="ARBA" id="ARBA00022528"/>
    </source>
</evidence>